<keyword evidence="3" id="KW-0862">Zinc</keyword>
<keyword evidence="2" id="KW-0813">Transport</keyword>
<dbReference type="GO" id="GO:0005794">
    <property type="term" value="C:Golgi apparatus"/>
    <property type="evidence" value="ECO:0007669"/>
    <property type="project" value="TreeGrafter"/>
</dbReference>
<proteinExistence type="predicted"/>
<evidence type="ECO:0000256" key="5">
    <source>
        <dbReference type="SAM" id="MobiDB-lite"/>
    </source>
</evidence>
<comment type="subcellular location">
    <subcellularLocation>
        <location evidence="1">Endomembrane system</location>
        <topology evidence="1">Multi-pass membrane protein</topology>
    </subcellularLocation>
</comment>
<keyword evidence="4" id="KW-0406">Ion transport</keyword>
<dbReference type="InterPro" id="IPR052005">
    <property type="entry name" value="CDF_SLC30A"/>
</dbReference>
<reference evidence="7" key="1">
    <citation type="submission" date="2022-11" db="UniProtKB">
        <authorList>
            <consortium name="WormBaseParasite"/>
        </authorList>
    </citation>
    <scope>IDENTIFICATION</scope>
</reference>
<dbReference type="PANTHER" id="PTHR46531">
    <property type="entry name" value="ZINC TRANSPORTER 6"/>
    <property type="match status" value="1"/>
</dbReference>
<sequence>MWPLSAYTGLILLQTSPSHVLNQLDRCLREAGTLDGVLELKSAHFWQLDFSKMAGTVDVRVRRDADEQLVLAHVTEKLSAVVSTLTVQVVKDADLHSLGGPWQPQAYSAGHGHSHDHDDHGNHGHSHDHDDHGHGHSHDHDDHGHGHDHGHSHSHDDHGVYHH</sequence>
<dbReference type="WBParaSite" id="PSAMB.scaffold271size59940.g4259.t1">
    <property type="protein sequence ID" value="PSAMB.scaffold271size59940.g4259.t1"/>
    <property type="gene ID" value="PSAMB.scaffold271size59940.g4259"/>
</dbReference>
<accession>A0A914VZI7</accession>
<evidence type="ECO:0000313" key="6">
    <source>
        <dbReference type="Proteomes" id="UP000887566"/>
    </source>
</evidence>
<evidence type="ECO:0000256" key="4">
    <source>
        <dbReference type="ARBA" id="ARBA00023065"/>
    </source>
</evidence>
<keyword evidence="6" id="KW-1185">Reference proteome</keyword>
<evidence type="ECO:0000256" key="2">
    <source>
        <dbReference type="ARBA" id="ARBA00022448"/>
    </source>
</evidence>
<name>A0A914VZI7_9BILA</name>
<evidence type="ECO:0000313" key="7">
    <source>
        <dbReference type="WBParaSite" id="PSAMB.scaffold271size59940.g4259.t1"/>
    </source>
</evidence>
<dbReference type="AlphaFoldDB" id="A0A914VZI7"/>
<dbReference type="Proteomes" id="UP000887566">
    <property type="component" value="Unplaced"/>
</dbReference>
<dbReference type="GO" id="GO:0006829">
    <property type="term" value="P:zinc ion transport"/>
    <property type="evidence" value="ECO:0007669"/>
    <property type="project" value="TreeGrafter"/>
</dbReference>
<protein>
    <submittedName>
        <fullName evidence="7">Uncharacterized protein</fullName>
    </submittedName>
</protein>
<feature type="compositionally biased region" description="Basic and acidic residues" evidence="5">
    <location>
        <begin position="113"/>
        <end position="163"/>
    </location>
</feature>
<dbReference type="PANTHER" id="PTHR46531:SF1">
    <property type="entry name" value="ZINC TRANSPORTER 6"/>
    <property type="match status" value="1"/>
</dbReference>
<evidence type="ECO:0000256" key="3">
    <source>
        <dbReference type="ARBA" id="ARBA00022833"/>
    </source>
</evidence>
<feature type="region of interest" description="Disordered" evidence="5">
    <location>
        <begin position="101"/>
        <end position="163"/>
    </location>
</feature>
<organism evidence="6 7">
    <name type="scientific">Plectus sambesii</name>
    <dbReference type="NCBI Taxonomy" id="2011161"/>
    <lineage>
        <taxon>Eukaryota</taxon>
        <taxon>Metazoa</taxon>
        <taxon>Ecdysozoa</taxon>
        <taxon>Nematoda</taxon>
        <taxon>Chromadorea</taxon>
        <taxon>Plectida</taxon>
        <taxon>Plectina</taxon>
        <taxon>Plectoidea</taxon>
        <taxon>Plectidae</taxon>
        <taxon>Plectus</taxon>
    </lineage>
</organism>
<evidence type="ECO:0000256" key="1">
    <source>
        <dbReference type="ARBA" id="ARBA00004127"/>
    </source>
</evidence>